<dbReference type="RefSeq" id="WP_085285825.1">
    <property type="nucleotide sequence ID" value="NZ_FOBI01000017.1"/>
</dbReference>
<sequence length="125" mass="14552">MYHRTQLIGKWYRTEQDDSGELFTEFAEITADGHYEFTFLTHDEQDTVVQESVEIGDWGLVGDIHFTLCKSEFCEGKHYAADLADEGNYHAYRVLTLDSQVFQYQHILTNEVFILHRVIDNIALS</sequence>
<proteinExistence type="predicted"/>
<gene>
    <name evidence="1" type="ORF">SAMN05216262_11740</name>
</gene>
<dbReference type="OrthoDB" id="6226813at2"/>
<organism evidence="1 2">
    <name type="scientific">Colwellia chukchiensis</name>
    <dbReference type="NCBI Taxonomy" id="641665"/>
    <lineage>
        <taxon>Bacteria</taxon>
        <taxon>Pseudomonadati</taxon>
        <taxon>Pseudomonadota</taxon>
        <taxon>Gammaproteobacteria</taxon>
        <taxon>Alteromonadales</taxon>
        <taxon>Colwelliaceae</taxon>
        <taxon>Colwellia</taxon>
    </lineage>
</organism>
<dbReference type="Proteomes" id="UP000199297">
    <property type="component" value="Unassembled WGS sequence"/>
</dbReference>
<accession>A0A1H7S6F6</accession>
<keyword evidence="2" id="KW-1185">Reference proteome</keyword>
<protein>
    <recommendedName>
        <fullName evidence="3">Lipocalin-like domain-containing protein</fullName>
    </recommendedName>
</protein>
<evidence type="ECO:0000313" key="1">
    <source>
        <dbReference type="EMBL" id="SEL67869.1"/>
    </source>
</evidence>
<dbReference type="AlphaFoldDB" id="A0A1H7S6F6"/>
<evidence type="ECO:0008006" key="3">
    <source>
        <dbReference type="Google" id="ProtNLM"/>
    </source>
</evidence>
<evidence type="ECO:0000313" key="2">
    <source>
        <dbReference type="Proteomes" id="UP000199297"/>
    </source>
</evidence>
<dbReference type="EMBL" id="FOBI01000017">
    <property type="protein sequence ID" value="SEL67869.1"/>
    <property type="molecule type" value="Genomic_DNA"/>
</dbReference>
<name>A0A1H7S6F6_9GAMM</name>
<reference evidence="2" key="1">
    <citation type="submission" date="2016-10" db="EMBL/GenBank/DDBJ databases">
        <authorList>
            <person name="Varghese N."/>
            <person name="Submissions S."/>
        </authorList>
    </citation>
    <scope>NUCLEOTIDE SEQUENCE [LARGE SCALE GENOMIC DNA]</scope>
    <source>
        <strain evidence="2">CGMCC 1.9127</strain>
    </source>
</reference>